<dbReference type="GO" id="GO:0015179">
    <property type="term" value="F:L-amino acid transmembrane transporter activity"/>
    <property type="evidence" value="ECO:0007669"/>
    <property type="project" value="TreeGrafter"/>
</dbReference>
<evidence type="ECO:0000313" key="8">
    <source>
        <dbReference type="EMBL" id="GBP22856.1"/>
    </source>
</evidence>
<dbReference type="Pfam" id="PF13520">
    <property type="entry name" value="AA_permease_2"/>
    <property type="match status" value="1"/>
</dbReference>
<dbReference type="AlphaFoldDB" id="A0A4C1UAE0"/>
<evidence type="ECO:0000256" key="3">
    <source>
        <dbReference type="ARBA" id="ARBA00022989"/>
    </source>
</evidence>
<evidence type="ECO:0000313" key="9">
    <source>
        <dbReference type="Proteomes" id="UP000299102"/>
    </source>
</evidence>
<organism evidence="8 9">
    <name type="scientific">Eumeta variegata</name>
    <name type="common">Bagworm moth</name>
    <name type="synonym">Eumeta japonica</name>
    <dbReference type="NCBI Taxonomy" id="151549"/>
    <lineage>
        <taxon>Eukaryota</taxon>
        <taxon>Metazoa</taxon>
        <taxon>Ecdysozoa</taxon>
        <taxon>Arthropoda</taxon>
        <taxon>Hexapoda</taxon>
        <taxon>Insecta</taxon>
        <taxon>Pterygota</taxon>
        <taxon>Neoptera</taxon>
        <taxon>Endopterygota</taxon>
        <taxon>Lepidoptera</taxon>
        <taxon>Glossata</taxon>
        <taxon>Ditrysia</taxon>
        <taxon>Tineoidea</taxon>
        <taxon>Psychidae</taxon>
        <taxon>Oiketicinae</taxon>
        <taxon>Eumeta</taxon>
    </lineage>
</organism>
<proteinExistence type="predicted"/>
<keyword evidence="2 6" id="KW-0812">Transmembrane</keyword>
<evidence type="ECO:0000256" key="6">
    <source>
        <dbReference type="SAM" id="Phobius"/>
    </source>
</evidence>
<feature type="transmembrane region" description="Helical" evidence="6">
    <location>
        <begin position="56"/>
        <end position="76"/>
    </location>
</feature>
<dbReference type="PANTHER" id="PTHR11785">
    <property type="entry name" value="AMINO ACID TRANSPORTER"/>
    <property type="match status" value="1"/>
</dbReference>
<keyword evidence="4 6" id="KW-0472">Membrane</keyword>
<keyword evidence="5" id="KW-0175">Coiled coil</keyword>
<dbReference type="STRING" id="151549.A0A4C1UAE0"/>
<feature type="transmembrane region" description="Helical" evidence="6">
    <location>
        <begin position="88"/>
        <end position="110"/>
    </location>
</feature>
<keyword evidence="9" id="KW-1185">Reference proteome</keyword>
<dbReference type="GO" id="GO:0016020">
    <property type="term" value="C:membrane"/>
    <property type="evidence" value="ECO:0007669"/>
    <property type="project" value="UniProtKB-SubCell"/>
</dbReference>
<reference evidence="8 9" key="1">
    <citation type="journal article" date="2019" name="Commun. Biol.">
        <title>The bagworm genome reveals a unique fibroin gene that provides high tensile strength.</title>
        <authorList>
            <person name="Kono N."/>
            <person name="Nakamura H."/>
            <person name="Ohtoshi R."/>
            <person name="Tomita M."/>
            <person name="Numata K."/>
            <person name="Arakawa K."/>
        </authorList>
    </citation>
    <scope>NUCLEOTIDE SEQUENCE [LARGE SCALE GENOMIC DNA]</scope>
</reference>
<dbReference type="OrthoDB" id="10062876at2759"/>
<evidence type="ECO:0000259" key="7">
    <source>
        <dbReference type="Pfam" id="PF17906"/>
    </source>
</evidence>
<dbReference type="EMBL" id="BGZK01000144">
    <property type="protein sequence ID" value="GBP22856.1"/>
    <property type="molecule type" value="Genomic_DNA"/>
</dbReference>
<dbReference type="Pfam" id="PF17906">
    <property type="entry name" value="HTH_48"/>
    <property type="match status" value="1"/>
</dbReference>
<accession>A0A4C1UAE0</accession>
<protein>
    <submittedName>
        <fullName evidence="8">B(0,+)-type amino acid transporter 1</fullName>
    </submittedName>
</protein>
<dbReference type="InterPro" id="IPR041426">
    <property type="entry name" value="Mos1_HTH"/>
</dbReference>
<evidence type="ECO:0000256" key="1">
    <source>
        <dbReference type="ARBA" id="ARBA00004141"/>
    </source>
</evidence>
<name>A0A4C1UAE0_EUMVA</name>
<comment type="subcellular location">
    <subcellularLocation>
        <location evidence="1">Membrane</location>
        <topology evidence="1">Multi-pass membrane protein</topology>
    </subcellularLocation>
</comment>
<comment type="caution">
    <text evidence="8">The sequence shown here is derived from an EMBL/GenBank/DDBJ whole genome shotgun (WGS) entry which is preliminary data.</text>
</comment>
<dbReference type="InterPro" id="IPR002293">
    <property type="entry name" value="AA/rel_permease1"/>
</dbReference>
<feature type="domain" description="Mos1 transposase HTH" evidence="7">
    <location>
        <begin position="406"/>
        <end position="448"/>
    </location>
</feature>
<dbReference type="InterPro" id="IPR050598">
    <property type="entry name" value="AminoAcid_Transporter"/>
</dbReference>
<sequence length="499" mass="56039">MLELSNWLATKEASLIVVRSTMAEAEMEPMTKDSEAKTSDNVVSACSSTIKLRRELGLFSAVNLILGVMIGSGIFVSPATALEHSGSVGLCLIIWTISGVISLLGALSFAELGTVVGKSGAEYAYFEEAFGKCHRFWGPLPSFICAWIYVVILRPAEVAIVVMTFAEYAIQPFTTHLNRDDMNTVIKLTSLAALCKMNEDFNYKTYSLLQDEIKHLKAKCREAYNTLENVKQSNENENMLRYVDGCRVELENLIVNRITDDNRSTSLFAEEHKERISHMKQLIAYKRGVIYDIDQEILSLSSLIKNARESKEVQISDKSEVKKEHCQAAKESFLVKKNYINDIIHTLYPEYAEDMMDMLAVLACLIVIGGGIYEIAKGNTEHLSKGFEGSTKSPGGVALALYSGLWAYDGWNSVTVVTEEIINPGVYGPNAVSMRVAQNWFKRFESGDFDVKDEPHSDRPVIDKVDAILEKIEQDLHIRFYRIVKELWIDHSFDPFEKS</sequence>
<gene>
    <name evidence="8" type="primary">SLC7A9</name>
    <name evidence="8" type="ORF">EVAR_17210_1</name>
</gene>
<keyword evidence="3 6" id="KW-1133">Transmembrane helix</keyword>
<dbReference type="Gene3D" id="1.20.1740.10">
    <property type="entry name" value="Amino acid/polyamine transporter I"/>
    <property type="match status" value="2"/>
</dbReference>
<evidence type="ECO:0000256" key="4">
    <source>
        <dbReference type="ARBA" id="ARBA00023136"/>
    </source>
</evidence>
<dbReference type="Proteomes" id="UP000299102">
    <property type="component" value="Unassembled WGS sequence"/>
</dbReference>
<dbReference type="PANTHER" id="PTHR11785:SF514">
    <property type="entry name" value="B(0,+)-TYPE AMINO ACID TRANSPORTER 1-LIKE PROTEIN"/>
    <property type="match status" value="1"/>
</dbReference>
<evidence type="ECO:0000256" key="5">
    <source>
        <dbReference type="SAM" id="Coils"/>
    </source>
</evidence>
<evidence type="ECO:0000256" key="2">
    <source>
        <dbReference type="ARBA" id="ARBA00022692"/>
    </source>
</evidence>
<feature type="coiled-coil region" evidence="5">
    <location>
        <begin position="206"/>
        <end position="237"/>
    </location>
</feature>